<dbReference type="InterPro" id="IPR037171">
    <property type="entry name" value="NagB/RpiA_transferase-like"/>
</dbReference>
<organism evidence="3 4">
    <name type="scientific">Streptomyces galilaeus</name>
    <dbReference type="NCBI Taxonomy" id="33899"/>
    <lineage>
        <taxon>Bacteria</taxon>
        <taxon>Bacillati</taxon>
        <taxon>Actinomycetota</taxon>
        <taxon>Actinomycetes</taxon>
        <taxon>Kitasatosporales</taxon>
        <taxon>Streptomycetaceae</taxon>
        <taxon>Streptomyces</taxon>
    </lineage>
</organism>
<comment type="function">
    <text evidence="2">Catalyzes the interconversion of methylthioribose-1-phosphate (MTR-1-P) into methylthioribulose-1-phosphate (MTRu-1-P).</text>
</comment>
<proteinExistence type="inferred from homology"/>
<keyword evidence="2" id="KW-0028">Amino-acid biosynthesis</keyword>
<dbReference type="Pfam" id="PF01008">
    <property type="entry name" value="IF-2B"/>
    <property type="match status" value="1"/>
</dbReference>
<dbReference type="EMBL" id="JBJVNE010000036">
    <property type="protein sequence ID" value="MFM9652998.1"/>
    <property type="molecule type" value="Genomic_DNA"/>
</dbReference>
<evidence type="ECO:0000256" key="2">
    <source>
        <dbReference type="HAMAP-Rule" id="MF_01678"/>
    </source>
</evidence>
<comment type="catalytic activity">
    <reaction evidence="2">
        <text>5-(methylsulfanyl)-alpha-D-ribose 1-phosphate = 5-(methylsulfanyl)-D-ribulose 1-phosphate</text>
        <dbReference type="Rhea" id="RHEA:19989"/>
        <dbReference type="ChEBI" id="CHEBI:58533"/>
        <dbReference type="ChEBI" id="CHEBI:58548"/>
        <dbReference type="EC" id="5.3.1.23"/>
    </reaction>
</comment>
<name>A0ABW9IX23_STRGJ</name>
<dbReference type="InterPro" id="IPR005251">
    <property type="entry name" value="IF-M1Pi"/>
</dbReference>
<comment type="pathway">
    <text evidence="2">Amino-acid biosynthesis; L-methionine biosynthesis via salvage pathway; L-methionine from S-methyl-5-thio-alpha-D-ribose 1-phosphate: step 1/6.</text>
</comment>
<feature type="binding site" evidence="2">
    <location>
        <begin position="64"/>
        <end position="66"/>
    </location>
    <ligand>
        <name>substrate</name>
    </ligand>
</feature>
<evidence type="ECO:0000256" key="1">
    <source>
        <dbReference type="ARBA" id="ARBA00023235"/>
    </source>
</evidence>
<dbReference type="GO" id="GO:0046523">
    <property type="term" value="F:S-methyl-5-thioribose-1-phosphate isomerase activity"/>
    <property type="evidence" value="ECO:0007669"/>
    <property type="project" value="UniProtKB-EC"/>
</dbReference>
<dbReference type="NCBIfam" id="TIGR00524">
    <property type="entry name" value="eIF-2B_rel"/>
    <property type="match status" value="1"/>
</dbReference>
<dbReference type="PANTHER" id="PTHR43475:SF1">
    <property type="entry name" value="METHYLTHIORIBOSE-1-PHOSPHATE ISOMERASE"/>
    <property type="match status" value="1"/>
</dbReference>
<dbReference type="InterPro" id="IPR042529">
    <property type="entry name" value="IF_2B-like_C"/>
</dbReference>
<dbReference type="InterPro" id="IPR000649">
    <property type="entry name" value="IF-2B-related"/>
</dbReference>
<keyword evidence="1 2" id="KW-0413">Isomerase</keyword>
<evidence type="ECO:0000313" key="4">
    <source>
        <dbReference type="Proteomes" id="UP001631993"/>
    </source>
</evidence>
<protein>
    <recommendedName>
        <fullName evidence="2">Methylthioribose-1-phosphate isomerase</fullName>
        <shortName evidence="2">M1Pi</shortName>
        <shortName evidence="2">MTR-1-P isomerase</shortName>
        <ecNumber evidence="2">5.3.1.23</ecNumber>
    </recommendedName>
    <alternativeName>
        <fullName evidence="2">S-methyl-5-thioribose-1-phosphate isomerase</fullName>
    </alternativeName>
</protein>
<dbReference type="SUPFAM" id="SSF100950">
    <property type="entry name" value="NagB/RpiA/CoA transferase-like"/>
    <property type="match status" value="1"/>
</dbReference>
<gene>
    <name evidence="2 3" type="primary">mtnA</name>
    <name evidence="3" type="ORF">ACKI1S_43730</name>
</gene>
<dbReference type="Proteomes" id="UP001631993">
    <property type="component" value="Unassembled WGS sequence"/>
</dbReference>
<feature type="binding site" evidence="2">
    <location>
        <position position="98"/>
    </location>
    <ligand>
        <name>substrate</name>
    </ligand>
</feature>
<accession>A0ABW9IX23</accession>
<reference evidence="3 4" key="1">
    <citation type="submission" date="2024-12" db="EMBL/GenBank/DDBJ databases">
        <title>Forecasting of Potato common scab and diversities of Pathogenic streptomyces spp. in china.</title>
        <authorList>
            <person name="Handique U."/>
            <person name="Wu J."/>
        </authorList>
    </citation>
    <scope>NUCLEOTIDE SEQUENCE [LARGE SCALE GENOMIC DNA]</scope>
    <source>
        <strain evidence="3 4">ZRIMU1585</strain>
    </source>
</reference>
<feature type="site" description="Transition state stabilizer" evidence="2">
    <location>
        <position position="173"/>
    </location>
</feature>
<dbReference type="NCBIfam" id="TIGR00512">
    <property type="entry name" value="salvage_mtnA"/>
    <property type="match status" value="1"/>
</dbReference>
<evidence type="ECO:0000313" key="3">
    <source>
        <dbReference type="EMBL" id="MFM9652998.1"/>
    </source>
</evidence>
<dbReference type="HAMAP" id="MF_01678">
    <property type="entry name" value="Salvage_MtnA"/>
    <property type="match status" value="1"/>
</dbReference>
<dbReference type="InterPro" id="IPR011559">
    <property type="entry name" value="Initiation_fac_2B_a/b/d"/>
</dbReference>
<dbReference type="Gene3D" id="3.40.50.10470">
    <property type="entry name" value="Translation initiation factor eif-2b, domain 2"/>
    <property type="match status" value="1"/>
</dbReference>
<keyword evidence="4" id="KW-1185">Reference proteome</keyword>
<keyword evidence="2" id="KW-0486">Methionine biosynthesis</keyword>
<comment type="caution">
    <text evidence="3">The sequence shown here is derived from an EMBL/GenBank/DDBJ whole genome shotgun (WGS) entry which is preliminary data.</text>
</comment>
<feature type="active site" description="Proton donor" evidence="2">
    <location>
        <position position="253"/>
    </location>
</feature>
<comment type="similarity">
    <text evidence="2">Belongs to the EIF-2B alpha/beta/delta subunits family. MtnA subfamily.</text>
</comment>
<dbReference type="PANTHER" id="PTHR43475">
    <property type="entry name" value="METHYLTHIORIBOSE-1-PHOSPHATE ISOMERASE"/>
    <property type="match status" value="1"/>
</dbReference>
<sequence length="380" mass="38807">MADLYGQSGDDKRPTEVPAIRWEEPPEGPVLVLLDQTRLPAEEVELVCTDASALVEAIGSLAVRGAPLLGIAGAYGVALAAARGFAVDEAADALAGARPTAVNLSVGVRRARDAYQAEVAKGGGPEQGARAALAAARQLHREDAEASTRMAQHGLALLGELLPGGGHRILTHCNTGALVSGGEGTAFAVALAAHRAGQLRRLWVDETRPLLQGARLTAYEAARRGMAYTLLTDNAAGSLFSAGEVDAVLIGADRIAADGSVANKVGSYPLAVLARYHHVPFIVVAPVTTVDPHTPDGASIEVEQRPGFEVTEMAAPQAPVSGAGGGIPVAPLGTQAYNPAFDVTPPELVTAIVTEEGVVSPVTADGLAELCARSGRAATG</sequence>
<dbReference type="EC" id="5.3.1.23" evidence="2"/>
<dbReference type="InterPro" id="IPR027363">
    <property type="entry name" value="M1Pi_N"/>
</dbReference>
<feature type="binding site" evidence="2">
    <location>
        <position position="212"/>
    </location>
    <ligand>
        <name>substrate</name>
    </ligand>
</feature>
<feature type="binding site" evidence="2">
    <location>
        <begin position="263"/>
        <end position="264"/>
    </location>
    <ligand>
        <name>substrate</name>
    </ligand>
</feature>
<dbReference type="RefSeq" id="WP_369278493.1">
    <property type="nucleotide sequence ID" value="NZ_JBJVMW010000044.1"/>
</dbReference>
<dbReference type="Gene3D" id="1.20.120.420">
    <property type="entry name" value="translation initiation factor eif-2b, domain 1"/>
    <property type="match status" value="1"/>
</dbReference>
<dbReference type="NCBIfam" id="NF004326">
    <property type="entry name" value="PRK05720.1"/>
    <property type="match status" value="1"/>
</dbReference>